<name>A0AAN8WWC5_HALRR</name>
<accession>A0AAN8WWC5</accession>
<evidence type="ECO:0000313" key="1">
    <source>
        <dbReference type="EMBL" id="KAK7069958.1"/>
    </source>
</evidence>
<organism evidence="1 2">
    <name type="scientific">Halocaridina rubra</name>
    <name type="common">Hawaiian red shrimp</name>
    <dbReference type="NCBI Taxonomy" id="373956"/>
    <lineage>
        <taxon>Eukaryota</taxon>
        <taxon>Metazoa</taxon>
        <taxon>Ecdysozoa</taxon>
        <taxon>Arthropoda</taxon>
        <taxon>Crustacea</taxon>
        <taxon>Multicrustacea</taxon>
        <taxon>Malacostraca</taxon>
        <taxon>Eumalacostraca</taxon>
        <taxon>Eucarida</taxon>
        <taxon>Decapoda</taxon>
        <taxon>Pleocyemata</taxon>
        <taxon>Caridea</taxon>
        <taxon>Atyoidea</taxon>
        <taxon>Atyidae</taxon>
        <taxon>Halocaridina</taxon>
    </lineage>
</organism>
<comment type="caution">
    <text evidence="1">The sequence shown here is derived from an EMBL/GenBank/DDBJ whole genome shotgun (WGS) entry which is preliminary data.</text>
</comment>
<reference evidence="1 2" key="1">
    <citation type="submission" date="2023-11" db="EMBL/GenBank/DDBJ databases">
        <title>Halocaridina rubra genome assembly.</title>
        <authorList>
            <person name="Smith C."/>
        </authorList>
    </citation>
    <scope>NUCLEOTIDE SEQUENCE [LARGE SCALE GENOMIC DNA]</scope>
    <source>
        <strain evidence="1">EP-1</strain>
        <tissue evidence="1">Whole</tissue>
    </source>
</reference>
<proteinExistence type="predicted"/>
<feature type="non-terminal residue" evidence="1">
    <location>
        <position position="430"/>
    </location>
</feature>
<evidence type="ECO:0000313" key="2">
    <source>
        <dbReference type="Proteomes" id="UP001381693"/>
    </source>
</evidence>
<sequence>MRQVNAQLAWTEEQSRSVLQLYPQVLVSHCSGGDHQPLEEFWLQLAKAYLNAQNDRKQCYEIEEHIALLRRGYHSRNPFPFSSEMQFLEETEVTLGFSPEPVVTDSDQLVPYWSHTAAILLLELVMECRQEGIKHIGLFEMISRELGYHGYRYTGEECRVYYSLLRQLYSNRVKTLKRNRELLKPFPYMDKMAEVDGVVSLPRFVDTDSNRKIILMNASMIIERMAEEEPLDVFSLLSKIRLHLRQKNLLHPLPSLSKVGQILRDAINDSSINSKEVLYLRIILEPYGEDLSVIADRIQPIPHCKNRRVVLKKELAKFSVVEWTTSNITAMLEVIKDWRLMCHDTAEFECMVGTDQFLWEDVATRLKCTTNTSFNKCQERFLQLYREYKSVVTFNARIGSDEPSKSVRCQNLLEALIAPLMFHEGNMDPR</sequence>
<gene>
    <name evidence="1" type="ORF">SK128_000938</name>
</gene>
<protein>
    <submittedName>
        <fullName evidence="1">Uncharacterized protein</fullName>
    </submittedName>
</protein>
<dbReference type="Proteomes" id="UP001381693">
    <property type="component" value="Unassembled WGS sequence"/>
</dbReference>
<dbReference type="AlphaFoldDB" id="A0AAN8WWC5"/>
<keyword evidence="2" id="KW-1185">Reference proteome</keyword>
<dbReference type="EMBL" id="JAXCGZ010015651">
    <property type="protein sequence ID" value="KAK7069958.1"/>
    <property type="molecule type" value="Genomic_DNA"/>
</dbReference>